<dbReference type="Proteomes" id="UP000199068">
    <property type="component" value="Unassembled WGS sequence"/>
</dbReference>
<protein>
    <submittedName>
        <fullName evidence="1">Uncharacterized protein</fullName>
    </submittedName>
</protein>
<accession>A0A1G9TZD9</accession>
<proteinExistence type="predicted"/>
<evidence type="ECO:0000313" key="1">
    <source>
        <dbReference type="EMBL" id="SDM52953.1"/>
    </source>
</evidence>
<dbReference type="RefSeq" id="WP_092727715.1">
    <property type="nucleotide sequence ID" value="NZ_FNGW01000014.1"/>
</dbReference>
<dbReference type="AlphaFoldDB" id="A0A1G9TZD9"/>
<keyword evidence="2" id="KW-1185">Reference proteome</keyword>
<name>A0A1G9TZD9_9FIRM</name>
<evidence type="ECO:0000313" key="2">
    <source>
        <dbReference type="Proteomes" id="UP000199068"/>
    </source>
</evidence>
<dbReference type="EMBL" id="FNGW01000014">
    <property type="protein sequence ID" value="SDM52953.1"/>
    <property type="molecule type" value="Genomic_DNA"/>
</dbReference>
<sequence length="113" mass="12736">MSFKFDGSKLMKGLAEKEIKTRAALGLHADSTAKKMEAHAKTNYKWTPRSGQAHQTITGTWKWIGSVARIELSHGTSYGIWLELCNEKKYAIIKPTIDLMSPQAIRGLDKIFR</sequence>
<organism evidence="1 2">
    <name type="scientific">Romboutsia lituseburensis DSM 797</name>
    <dbReference type="NCBI Taxonomy" id="1121325"/>
    <lineage>
        <taxon>Bacteria</taxon>
        <taxon>Bacillati</taxon>
        <taxon>Bacillota</taxon>
        <taxon>Clostridia</taxon>
        <taxon>Peptostreptococcales</taxon>
        <taxon>Peptostreptococcaceae</taxon>
        <taxon>Romboutsia</taxon>
    </lineage>
</organism>
<gene>
    <name evidence="1" type="ORF">SAMN04515677_11425</name>
</gene>
<reference evidence="1 2" key="1">
    <citation type="submission" date="2016-10" db="EMBL/GenBank/DDBJ databases">
        <authorList>
            <person name="de Groot N.N."/>
        </authorList>
    </citation>
    <scope>NUCLEOTIDE SEQUENCE [LARGE SCALE GENOMIC DNA]</scope>
    <source>
        <strain evidence="1 2">DSM 797</strain>
    </source>
</reference>
<dbReference type="STRING" id="1121325.SAMN04515677_11425"/>